<sequence>MSQSHDAFVHARLTTWQRRINETAAGLLPPQTGSAQAALVPVLDQLVAVYNLSSGLVADLRQSTDSSLAETDAGREYLTQLATALAHSNRAATHLSTTVIGLADTHRLTPRPGTATPVGSQLSITLGHGAALRSLQRALEAVTNALAEAQPGSASSLMPTVSEQHRRAADAGGAHPARRRP</sequence>
<dbReference type="Proteomes" id="UP001321542">
    <property type="component" value="Chromosome"/>
</dbReference>
<evidence type="ECO:0000256" key="1">
    <source>
        <dbReference type="SAM" id="MobiDB-lite"/>
    </source>
</evidence>
<keyword evidence="3" id="KW-1185">Reference proteome</keyword>
<dbReference type="RefSeq" id="WP_286249458.1">
    <property type="nucleotide sequence ID" value="NZ_AP018448.1"/>
</dbReference>
<name>A0ABN5VC46_9ACTN</name>
<reference evidence="2 3" key="2">
    <citation type="journal article" date="2023" name="ChemBioChem">
        <title>Acyltransferase Domain Exchange between Two Independent Type I Polyketide Synthases in the Same Producer Strain of Macrolide Antibiotics.</title>
        <authorList>
            <person name="Kudo F."/>
            <person name="Kishikawa K."/>
            <person name="Tsuboi K."/>
            <person name="Kido T."/>
            <person name="Usui T."/>
            <person name="Hashimoto J."/>
            <person name="Shin-Ya K."/>
            <person name="Miyanaga A."/>
            <person name="Eguchi T."/>
        </authorList>
    </citation>
    <scope>NUCLEOTIDE SEQUENCE [LARGE SCALE GENOMIC DNA]</scope>
    <source>
        <strain evidence="2 3">A-8890</strain>
    </source>
</reference>
<dbReference type="EMBL" id="AP018448">
    <property type="protein sequence ID" value="BBC30787.1"/>
    <property type="molecule type" value="Genomic_DNA"/>
</dbReference>
<proteinExistence type="predicted"/>
<protein>
    <submittedName>
        <fullName evidence="2">Uncharacterized protein</fullName>
    </submittedName>
</protein>
<organism evidence="2 3">
    <name type="scientific">Streptomyces graminofaciens</name>
    <dbReference type="NCBI Taxonomy" id="68212"/>
    <lineage>
        <taxon>Bacteria</taxon>
        <taxon>Bacillati</taxon>
        <taxon>Actinomycetota</taxon>
        <taxon>Actinomycetes</taxon>
        <taxon>Kitasatosporales</taxon>
        <taxon>Streptomycetaceae</taxon>
        <taxon>Streptomyces</taxon>
    </lineage>
</organism>
<gene>
    <name evidence="2" type="ORF">SGFS_020810</name>
</gene>
<feature type="compositionally biased region" description="Polar residues" evidence="1">
    <location>
        <begin position="152"/>
        <end position="162"/>
    </location>
</feature>
<reference evidence="2 3" key="1">
    <citation type="journal article" date="2010" name="ChemBioChem">
        <title>Cloning and characterization of the biosynthetic gene cluster of 16-membered macrolide antibiotic FD-891: involvement of a dual functional cytochrome P450 monooxygenase catalyzing epoxidation and hydroxylation.</title>
        <authorList>
            <person name="Kudo F."/>
            <person name="Motegi A."/>
            <person name="Mizoue K."/>
            <person name="Eguchi T."/>
        </authorList>
    </citation>
    <scope>NUCLEOTIDE SEQUENCE [LARGE SCALE GENOMIC DNA]</scope>
    <source>
        <strain evidence="2 3">A-8890</strain>
    </source>
</reference>
<evidence type="ECO:0000313" key="2">
    <source>
        <dbReference type="EMBL" id="BBC30787.1"/>
    </source>
</evidence>
<evidence type="ECO:0000313" key="3">
    <source>
        <dbReference type="Proteomes" id="UP001321542"/>
    </source>
</evidence>
<accession>A0ABN5VC46</accession>
<feature type="region of interest" description="Disordered" evidence="1">
    <location>
        <begin position="149"/>
        <end position="181"/>
    </location>
</feature>